<sequence length="66" mass="7524">MFVVESYAAVRRFVFVEGHSRREASRVFGLSRETVSKMCRFSLPPGYTRTKPVGKPKLGMFASSHR</sequence>
<dbReference type="Proteomes" id="UP001230207">
    <property type="component" value="Unassembled WGS sequence"/>
</dbReference>
<keyword evidence="5" id="KW-1185">Reference proteome</keyword>
<evidence type="ECO:0000313" key="5">
    <source>
        <dbReference type="Proteomes" id="UP001230207"/>
    </source>
</evidence>
<proteinExistence type="predicted"/>
<evidence type="ECO:0000313" key="4">
    <source>
        <dbReference type="EMBL" id="MDQ0323320.1"/>
    </source>
</evidence>
<organism evidence="4 5">
    <name type="scientific">Pararhizobium capsulatum DSM 1112</name>
    <dbReference type="NCBI Taxonomy" id="1121113"/>
    <lineage>
        <taxon>Bacteria</taxon>
        <taxon>Pseudomonadati</taxon>
        <taxon>Pseudomonadota</taxon>
        <taxon>Alphaproteobacteria</taxon>
        <taxon>Hyphomicrobiales</taxon>
        <taxon>Rhizobiaceae</taxon>
        <taxon>Rhizobium/Agrobacterium group</taxon>
        <taxon>Pararhizobium</taxon>
    </lineage>
</organism>
<dbReference type="EMBL" id="JAUSVF010000001">
    <property type="protein sequence ID" value="MDQ0318675.1"/>
    <property type="molecule type" value="Genomic_DNA"/>
</dbReference>
<evidence type="ECO:0000313" key="1">
    <source>
        <dbReference type="EMBL" id="MDQ0317981.1"/>
    </source>
</evidence>
<dbReference type="EMBL" id="JAUSVF010000001">
    <property type="protein sequence ID" value="MDQ0318632.1"/>
    <property type="molecule type" value="Genomic_DNA"/>
</dbReference>
<protein>
    <submittedName>
        <fullName evidence="4">Transposase</fullName>
    </submittedName>
</protein>
<name>A0ABU0BYJ4_9HYPH</name>
<comment type="caution">
    <text evidence="4">The sequence shown here is derived from an EMBL/GenBank/DDBJ whole genome shotgun (WGS) entry which is preliminary data.</text>
</comment>
<dbReference type="EMBL" id="JAUSVF010000001">
    <property type="protein sequence ID" value="MDQ0317981.1"/>
    <property type="molecule type" value="Genomic_DNA"/>
</dbReference>
<reference evidence="4 5" key="1">
    <citation type="submission" date="2023-07" db="EMBL/GenBank/DDBJ databases">
        <title>Genomic Encyclopedia of Type Strains, Phase IV (KMG-IV): sequencing the most valuable type-strain genomes for metagenomic binning, comparative biology and taxonomic classification.</title>
        <authorList>
            <person name="Goeker M."/>
        </authorList>
    </citation>
    <scope>NUCLEOTIDE SEQUENCE [LARGE SCALE GENOMIC DNA]</scope>
    <source>
        <strain evidence="4 5">DSM 1112</strain>
    </source>
</reference>
<evidence type="ECO:0000313" key="3">
    <source>
        <dbReference type="EMBL" id="MDQ0318675.1"/>
    </source>
</evidence>
<accession>A0ABU0BYJ4</accession>
<evidence type="ECO:0000313" key="2">
    <source>
        <dbReference type="EMBL" id="MDQ0318632.1"/>
    </source>
</evidence>
<gene>
    <name evidence="1" type="ORF">QO002_000119</name>
    <name evidence="2" type="ORF">QO002_000770</name>
    <name evidence="3" type="ORF">QO002_000813</name>
    <name evidence="4" type="ORF">QO002_005526</name>
</gene>
<dbReference type="EMBL" id="JAUSVF010000003">
    <property type="protein sequence ID" value="MDQ0323320.1"/>
    <property type="molecule type" value="Genomic_DNA"/>
</dbReference>